<evidence type="ECO:0000313" key="2">
    <source>
        <dbReference type="Proteomes" id="UP000320421"/>
    </source>
</evidence>
<reference evidence="1 2" key="1">
    <citation type="submission" date="2019-02" db="EMBL/GenBank/DDBJ databases">
        <title>Deep-cultivation of Planctomycetes and their phenomic and genomic characterization uncovers novel biology.</title>
        <authorList>
            <person name="Wiegand S."/>
            <person name="Jogler M."/>
            <person name="Boedeker C."/>
            <person name="Pinto D."/>
            <person name="Vollmers J."/>
            <person name="Rivas-Marin E."/>
            <person name="Kohn T."/>
            <person name="Peeters S.H."/>
            <person name="Heuer A."/>
            <person name="Rast P."/>
            <person name="Oberbeckmann S."/>
            <person name="Bunk B."/>
            <person name="Jeske O."/>
            <person name="Meyerdierks A."/>
            <person name="Storesund J.E."/>
            <person name="Kallscheuer N."/>
            <person name="Luecker S."/>
            <person name="Lage O.M."/>
            <person name="Pohl T."/>
            <person name="Merkel B.J."/>
            <person name="Hornburger P."/>
            <person name="Mueller R.-W."/>
            <person name="Bruemmer F."/>
            <person name="Labrenz M."/>
            <person name="Spormann A.M."/>
            <person name="Op den Camp H."/>
            <person name="Overmann J."/>
            <person name="Amann R."/>
            <person name="Jetten M.S.M."/>
            <person name="Mascher T."/>
            <person name="Medema M.H."/>
            <person name="Devos D.P."/>
            <person name="Kaster A.-K."/>
            <person name="Ovreas L."/>
            <person name="Rohde M."/>
            <person name="Galperin M.Y."/>
            <person name="Jogler C."/>
        </authorList>
    </citation>
    <scope>NUCLEOTIDE SEQUENCE [LARGE SCALE GENOMIC DNA]</scope>
    <source>
        <strain evidence="1 2">HG66A1</strain>
    </source>
</reference>
<evidence type="ECO:0000313" key="1">
    <source>
        <dbReference type="EMBL" id="QDT21424.1"/>
    </source>
</evidence>
<proteinExistence type="predicted"/>
<name>A0A517PPW6_9PLAN</name>
<dbReference type="EMBL" id="CP036266">
    <property type="protein sequence ID" value="QDT21424.1"/>
    <property type="molecule type" value="Genomic_DNA"/>
</dbReference>
<dbReference type="AlphaFoldDB" id="A0A517PPW6"/>
<sequence length="60" mass="6553">MPRLPDLKSATHAASGLIAPLPTLLTEKNERMKPIYREAPDSFVASSSSIQDLHIHQNTG</sequence>
<keyword evidence="2" id="KW-1185">Reference proteome</keyword>
<organism evidence="1 2">
    <name type="scientific">Gimesia chilikensis</name>
    <dbReference type="NCBI Taxonomy" id="2605989"/>
    <lineage>
        <taxon>Bacteria</taxon>
        <taxon>Pseudomonadati</taxon>
        <taxon>Planctomycetota</taxon>
        <taxon>Planctomycetia</taxon>
        <taxon>Planctomycetales</taxon>
        <taxon>Planctomycetaceae</taxon>
        <taxon>Gimesia</taxon>
    </lineage>
</organism>
<protein>
    <submittedName>
        <fullName evidence="1">Uncharacterized protein</fullName>
    </submittedName>
</protein>
<gene>
    <name evidence="1" type="ORF">HG66A1_32250</name>
</gene>
<dbReference type="Proteomes" id="UP000320421">
    <property type="component" value="Chromosome"/>
</dbReference>
<accession>A0A517PPW6</accession>